<dbReference type="EC" id="1.3.1.98" evidence="17"/>
<dbReference type="SUPFAM" id="SSF56176">
    <property type="entry name" value="FAD-binding/transporter-associated domain-like"/>
    <property type="match status" value="1"/>
</dbReference>
<dbReference type="InterPro" id="IPR016167">
    <property type="entry name" value="FAD-bd_PCMH_sub1"/>
</dbReference>
<comment type="caution">
    <text evidence="17">Lacks conserved residue(s) required for the propagation of feature annotation.</text>
</comment>
<evidence type="ECO:0000256" key="14">
    <source>
        <dbReference type="ARBA" id="ARBA00023306"/>
    </source>
</evidence>
<protein>
    <recommendedName>
        <fullName evidence="17">UDP-N-acetylenolpyruvoylglucosamine reductase</fullName>
        <ecNumber evidence="17">1.3.1.98</ecNumber>
    </recommendedName>
    <alternativeName>
        <fullName evidence="17">UDP-N-acetylmuramate dehydrogenase</fullName>
    </alternativeName>
</protein>
<evidence type="ECO:0000256" key="13">
    <source>
        <dbReference type="ARBA" id="ARBA00023002"/>
    </source>
</evidence>
<dbReference type="InterPro" id="IPR006094">
    <property type="entry name" value="Oxid_FAD_bind_N"/>
</dbReference>
<evidence type="ECO:0000256" key="12">
    <source>
        <dbReference type="ARBA" id="ARBA00022984"/>
    </source>
</evidence>
<dbReference type="Gene3D" id="3.30.465.10">
    <property type="match status" value="1"/>
</dbReference>
<dbReference type="GO" id="GO:0008762">
    <property type="term" value="F:UDP-N-acetylmuramate dehydrogenase activity"/>
    <property type="evidence" value="ECO:0007669"/>
    <property type="project" value="UniProtKB-EC"/>
</dbReference>
<keyword evidence="13 17" id="KW-0560">Oxidoreductase</keyword>
<keyword evidence="12 17" id="KW-0573">Peptidoglycan synthesis</keyword>
<keyword evidence="9 17" id="KW-0274">FAD</keyword>
<evidence type="ECO:0000256" key="1">
    <source>
        <dbReference type="ARBA" id="ARBA00001974"/>
    </source>
</evidence>
<keyword evidence="11 17" id="KW-0133">Cell shape</keyword>
<dbReference type="EMBL" id="JAFBBK010000001">
    <property type="protein sequence ID" value="MBM7416228.1"/>
    <property type="molecule type" value="Genomic_DNA"/>
</dbReference>
<dbReference type="PANTHER" id="PTHR21071">
    <property type="entry name" value="UDP-N-ACETYLENOLPYRUVOYLGLUCOSAMINE REDUCTASE"/>
    <property type="match status" value="1"/>
</dbReference>
<evidence type="ECO:0000256" key="8">
    <source>
        <dbReference type="ARBA" id="ARBA00022630"/>
    </source>
</evidence>
<comment type="catalytic activity">
    <reaction evidence="16 17">
        <text>UDP-N-acetyl-alpha-D-muramate + NADP(+) = UDP-N-acetyl-3-O-(1-carboxyvinyl)-alpha-D-glucosamine + NADPH + H(+)</text>
        <dbReference type="Rhea" id="RHEA:12248"/>
        <dbReference type="ChEBI" id="CHEBI:15378"/>
        <dbReference type="ChEBI" id="CHEBI:57783"/>
        <dbReference type="ChEBI" id="CHEBI:58349"/>
        <dbReference type="ChEBI" id="CHEBI:68483"/>
        <dbReference type="ChEBI" id="CHEBI:70757"/>
        <dbReference type="EC" id="1.3.1.98"/>
    </reaction>
</comment>
<name>A0ABS2KWA0_9NOCA</name>
<accession>A0ABS2KWA0</accession>
<comment type="subcellular location">
    <subcellularLocation>
        <location evidence="3 17">Cytoplasm</location>
    </subcellularLocation>
</comment>
<dbReference type="SUPFAM" id="SSF56194">
    <property type="entry name" value="Uridine diphospho-N-Acetylenolpyruvylglucosamine reductase, MurB, C-terminal domain"/>
    <property type="match status" value="1"/>
</dbReference>
<evidence type="ECO:0000256" key="4">
    <source>
        <dbReference type="ARBA" id="ARBA00004752"/>
    </source>
</evidence>
<dbReference type="PROSITE" id="PS51387">
    <property type="entry name" value="FAD_PCMH"/>
    <property type="match status" value="1"/>
</dbReference>
<dbReference type="InterPro" id="IPR036635">
    <property type="entry name" value="MurB_C_sf"/>
</dbReference>
<keyword evidence="10 17" id="KW-0521">NADP</keyword>
<feature type="domain" description="FAD-binding PCMH-type" evidence="19">
    <location>
        <begin position="37"/>
        <end position="203"/>
    </location>
</feature>
<keyword evidence="6 17" id="KW-0963">Cytoplasm</keyword>
<evidence type="ECO:0000256" key="3">
    <source>
        <dbReference type="ARBA" id="ARBA00004496"/>
    </source>
</evidence>
<comment type="cofactor">
    <cofactor evidence="1 17">
        <name>FAD</name>
        <dbReference type="ChEBI" id="CHEBI:57692"/>
    </cofactor>
</comment>
<reference evidence="20 21" key="1">
    <citation type="submission" date="2021-01" db="EMBL/GenBank/DDBJ databases">
        <title>Genomics of switchgrass bacterial isolates.</title>
        <authorList>
            <person name="Shade A."/>
        </authorList>
    </citation>
    <scope>NUCLEOTIDE SEQUENCE [LARGE SCALE GENOMIC DNA]</scope>
    <source>
        <strain evidence="20 21">PvP111</strain>
    </source>
</reference>
<evidence type="ECO:0000313" key="20">
    <source>
        <dbReference type="EMBL" id="MBM7416228.1"/>
    </source>
</evidence>
<keyword evidence="14 17" id="KW-0131">Cell cycle</keyword>
<dbReference type="Proteomes" id="UP000703038">
    <property type="component" value="Unassembled WGS sequence"/>
</dbReference>
<comment type="similarity">
    <text evidence="5 17">Belongs to the MurB family.</text>
</comment>
<comment type="function">
    <text evidence="2 17">Cell wall formation.</text>
</comment>
<dbReference type="InterPro" id="IPR016169">
    <property type="entry name" value="FAD-bd_PCMH_sub2"/>
</dbReference>
<keyword evidence="7 17" id="KW-0132">Cell division</keyword>
<evidence type="ECO:0000256" key="6">
    <source>
        <dbReference type="ARBA" id="ARBA00022490"/>
    </source>
</evidence>
<organism evidence="20 21">
    <name type="scientific">Rhodococcoides corynebacterioides</name>
    <dbReference type="NCBI Taxonomy" id="53972"/>
    <lineage>
        <taxon>Bacteria</taxon>
        <taxon>Bacillati</taxon>
        <taxon>Actinomycetota</taxon>
        <taxon>Actinomycetes</taxon>
        <taxon>Mycobacteriales</taxon>
        <taxon>Nocardiaceae</taxon>
        <taxon>Rhodococcoides</taxon>
    </lineage>
</organism>
<dbReference type="InterPro" id="IPR036318">
    <property type="entry name" value="FAD-bd_PCMH-like_sf"/>
</dbReference>
<comment type="pathway">
    <text evidence="4 17">Cell wall biogenesis; peptidoglycan biosynthesis.</text>
</comment>
<evidence type="ECO:0000256" key="5">
    <source>
        <dbReference type="ARBA" id="ARBA00010485"/>
    </source>
</evidence>
<evidence type="ECO:0000256" key="11">
    <source>
        <dbReference type="ARBA" id="ARBA00022960"/>
    </source>
</evidence>
<dbReference type="PANTHER" id="PTHR21071:SF4">
    <property type="entry name" value="UDP-N-ACETYLENOLPYRUVOYLGLUCOSAMINE REDUCTASE"/>
    <property type="match status" value="1"/>
</dbReference>
<sequence length="362" mass="37880">MTSSPLQSATAPETGDPGSATAAHRPVSFADLTTIHVGGPVGRLVEATTSQELVDAVRSADAAGTPVLVIGGGSNLLVGDDGFDGTVVRVATSGLRVDGTRMHVDAGVEWDLVVRTALDHGLAGIEALSGIPGSTGGTPVQNVGAYGASTSDWLESVTVLDRESGEVEVWDNARCGFGSHRSSAFKYTDRYVVVDVTFALRRSDESAPVRYAALAERLGVRIGESVSAREVRDAVIALRTDRGMVWDEAEHDSWSVGSFFLNPIVSSVPPEALGSPQFTDPKGIKLSAAWLIEHAGFSRGYGERVGTGRATLSTRHVLAVTNRGGASAADVTALASHVRAGVRDKYGITLIPECRLVNCTLD</sequence>
<feature type="compositionally biased region" description="Polar residues" evidence="18">
    <location>
        <begin position="1"/>
        <end position="11"/>
    </location>
</feature>
<dbReference type="RefSeq" id="WP_204869075.1">
    <property type="nucleotide sequence ID" value="NZ_JAFBBK010000001.1"/>
</dbReference>
<comment type="caution">
    <text evidence="20">The sequence shown here is derived from an EMBL/GenBank/DDBJ whole genome shotgun (WGS) entry which is preliminary data.</text>
</comment>
<evidence type="ECO:0000256" key="15">
    <source>
        <dbReference type="ARBA" id="ARBA00023316"/>
    </source>
</evidence>
<dbReference type="NCBIfam" id="TIGR00179">
    <property type="entry name" value="murB"/>
    <property type="match status" value="1"/>
</dbReference>
<dbReference type="NCBIfam" id="NF010478">
    <property type="entry name" value="PRK13903.1"/>
    <property type="match status" value="1"/>
</dbReference>
<evidence type="ECO:0000313" key="21">
    <source>
        <dbReference type="Proteomes" id="UP000703038"/>
    </source>
</evidence>
<keyword evidence="8 17" id="KW-0285">Flavoprotein</keyword>
<dbReference type="HAMAP" id="MF_00037">
    <property type="entry name" value="MurB"/>
    <property type="match status" value="1"/>
</dbReference>
<proteinExistence type="inferred from homology"/>
<evidence type="ECO:0000256" key="17">
    <source>
        <dbReference type="HAMAP-Rule" id="MF_00037"/>
    </source>
</evidence>
<evidence type="ECO:0000256" key="10">
    <source>
        <dbReference type="ARBA" id="ARBA00022857"/>
    </source>
</evidence>
<dbReference type="Gene3D" id="3.90.78.10">
    <property type="entry name" value="UDP-N-acetylenolpyruvoylglucosamine reductase, C-terminal domain"/>
    <property type="match status" value="1"/>
</dbReference>
<dbReference type="Gene3D" id="3.30.43.10">
    <property type="entry name" value="Uridine Diphospho-n-acetylenolpyruvylglucosamine Reductase, domain 2"/>
    <property type="match status" value="1"/>
</dbReference>
<evidence type="ECO:0000256" key="16">
    <source>
        <dbReference type="ARBA" id="ARBA00048914"/>
    </source>
</evidence>
<evidence type="ECO:0000256" key="18">
    <source>
        <dbReference type="SAM" id="MobiDB-lite"/>
    </source>
</evidence>
<feature type="region of interest" description="Disordered" evidence="18">
    <location>
        <begin position="1"/>
        <end position="23"/>
    </location>
</feature>
<dbReference type="InterPro" id="IPR003170">
    <property type="entry name" value="MurB"/>
</dbReference>
<evidence type="ECO:0000256" key="9">
    <source>
        <dbReference type="ARBA" id="ARBA00022827"/>
    </source>
</evidence>
<dbReference type="InterPro" id="IPR011601">
    <property type="entry name" value="MurB_C"/>
</dbReference>
<evidence type="ECO:0000256" key="7">
    <source>
        <dbReference type="ARBA" id="ARBA00022618"/>
    </source>
</evidence>
<feature type="active site" evidence="17">
    <location>
        <position position="353"/>
    </location>
</feature>
<keyword evidence="21" id="KW-1185">Reference proteome</keyword>
<evidence type="ECO:0000256" key="2">
    <source>
        <dbReference type="ARBA" id="ARBA00003921"/>
    </source>
</evidence>
<evidence type="ECO:0000259" key="19">
    <source>
        <dbReference type="PROSITE" id="PS51387"/>
    </source>
</evidence>
<keyword evidence="15 17" id="KW-0961">Cell wall biogenesis/degradation</keyword>
<gene>
    <name evidence="17" type="primary">murB</name>
    <name evidence="20" type="ORF">JOE42_002961</name>
</gene>
<dbReference type="Pfam" id="PF02873">
    <property type="entry name" value="MurB_C"/>
    <property type="match status" value="1"/>
</dbReference>
<feature type="active site" description="Proton donor" evidence="17">
    <location>
        <position position="258"/>
    </location>
</feature>
<dbReference type="InterPro" id="IPR016166">
    <property type="entry name" value="FAD-bd_PCMH"/>
</dbReference>
<dbReference type="Pfam" id="PF01565">
    <property type="entry name" value="FAD_binding_4"/>
    <property type="match status" value="1"/>
</dbReference>